<keyword evidence="3" id="KW-1185">Reference proteome</keyword>
<dbReference type="GO" id="GO:0008017">
    <property type="term" value="F:microtubule binding"/>
    <property type="evidence" value="ECO:0007669"/>
    <property type="project" value="InterPro"/>
</dbReference>
<feature type="compositionally biased region" description="Low complexity" evidence="1">
    <location>
        <begin position="437"/>
        <end position="455"/>
    </location>
</feature>
<feature type="region of interest" description="Disordered" evidence="1">
    <location>
        <begin position="503"/>
        <end position="543"/>
    </location>
</feature>
<dbReference type="PANTHER" id="PTHR33737">
    <property type="entry name" value="OS05G0121800 PROTEIN"/>
    <property type="match status" value="1"/>
</dbReference>
<protein>
    <submittedName>
        <fullName evidence="2">Uncharacterized protein</fullName>
    </submittedName>
</protein>
<dbReference type="PANTHER" id="PTHR33737:SF2">
    <property type="entry name" value="OS12G0102700 PROTEIN"/>
    <property type="match status" value="1"/>
</dbReference>
<feature type="region of interest" description="Disordered" evidence="1">
    <location>
        <begin position="643"/>
        <end position="676"/>
    </location>
</feature>
<feature type="compositionally biased region" description="Polar residues" evidence="1">
    <location>
        <begin position="419"/>
        <end position="429"/>
    </location>
</feature>
<dbReference type="InterPro" id="IPR045882">
    <property type="entry name" value="GPT1/2"/>
</dbReference>
<organism evidence="2 3">
    <name type="scientific">Dillenia turbinata</name>
    <dbReference type="NCBI Taxonomy" id="194707"/>
    <lineage>
        <taxon>Eukaryota</taxon>
        <taxon>Viridiplantae</taxon>
        <taxon>Streptophyta</taxon>
        <taxon>Embryophyta</taxon>
        <taxon>Tracheophyta</taxon>
        <taxon>Spermatophyta</taxon>
        <taxon>Magnoliopsida</taxon>
        <taxon>eudicotyledons</taxon>
        <taxon>Gunneridae</taxon>
        <taxon>Pentapetalae</taxon>
        <taxon>Dilleniales</taxon>
        <taxon>Dilleniaceae</taxon>
        <taxon>Dillenia</taxon>
    </lineage>
</organism>
<reference evidence="2 3" key="1">
    <citation type="submission" date="2023-12" db="EMBL/GenBank/DDBJ databases">
        <title>A high-quality genome assembly for Dillenia turbinata (Dilleniales).</title>
        <authorList>
            <person name="Chanderbali A."/>
        </authorList>
    </citation>
    <scope>NUCLEOTIDE SEQUENCE [LARGE SCALE GENOMIC DNA]</scope>
    <source>
        <strain evidence="2">LSX21</strain>
        <tissue evidence="2">Leaf</tissue>
    </source>
</reference>
<evidence type="ECO:0000313" key="3">
    <source>
        <dbReference type="Proteomes" id="UP001370490"/>
    </source>
</evidence>
<dbReference type="EMBL" id="JBAMMX010000004">
    <property type="protein sequence ID" value="KAK6942858.1"/>
    <property type="molecule type" value="Genomic_DNA"/>
</dbReference>
<dbReference type="Proteomes" id="UP001370490">
    <property type="component" value="Unassembled WGS sequence"/>
</dbReference>
<feature type="compositionally biased region" description="Polar residues" evidence="1">
    <location>
        <begin position="295"/>
        <end position="305"/>
    </location>
</feature>
<feature type="compositionally biased region" description="Polar residues" evidence="1">
    <location>
        <begin position="268"/>
        <end position="283"/>
    </location>
</feature>
<comment type="caution">
    <text evidence="2">The sequence shown here is derived from an EMBL/GenBank/DDBJ whole genome shotgun (WGS) entry which is preliminary data.</text>
</comment>
<feature type="compositionally biased region" description="Low complexity" evidence="1">
    <location>
        <begin position="168"/>
        <end position="185"/>
    </location>
</feature>
<feature type="compositionally biased region" description="Basic and acidic residues" evidence="1">
    <location>
        <begin position="186"/>
        <end position="230"/>
    </location>
</feature>
<dbReference type="AlphaFoldDB" id="A0AAN8ZQC2"/>
<feature type="compositionally biased region" description="Low complexity" evidence="1">
    <location>
        <begin position="355"/>
        <end position="405"/>
    </location>
</feature>
<feature type="compositionally biased region" description="Basic and acidic residues" evidence="1">
    <location>
        <begin position="59"/>
        <end position="70"/>
    </location>
</feature>
<proteinExistence type="predicted"/>
<gene>
    <name evidence="2" type="ORF">RJ641_028235</name>
</gene>
<feature type="compositionally biased region" description="Polar residues" evidence="1">
    <location>
        <begin position="456"/>
        <end position="465"/>
    </location>
</feature>
<feature type="region of interest" description="Disordered" evidence="1">
    <location>
        <begin position="54"/>
        <end position="75"/>
    </location>
</feature>
<accession>A0AAN8ZQC2</accession>
<feature type="compositionally biased region" description="Basic and acidic residues" evidence="1">
    <location>
        <begin position="312"/>
        <end position="324"/>
    </location>
</feature>
<feature type="compositionally biased region" description="Polar residues" evidence="1">
    <location>
        <begin position="503"/>
        <end position="515"/>
    </location>
</feature>
<sequence length="801" mass="85068">MEEQSTEKNLKVESLHLIDVSSEDDSLLLTASPLLSDLPSSGLCGESKNLEAMSAGKVDSTDIHKQEEHLPQPSETLEPEIKWKTGKSNLRKSLAWDNAFFTSAGVLDAEELSSIIEGVERDGKQELPDIQEDICGSTESLSTLGSENLTLDAFETELFDDVRASIQKSTKNSYNASSTTSNAGSRDTESHLTSKAGKRTESHSTSKAEKGETEPHSSSKAGKAEKESHATRALKKVLAPQGTLKQKPASKKPGMGSVKLPNEASAFPQVSQPAARSGVSNSLLPKPPRVLGKANQMSATPTKRTSLGAHRVSIDDKNTKRESVTGRGAQPSKAPGLGNLRGVVPRPKQSLKCNSSVSSSSTKRSTSSSIDNSSSSSSDSIGRSSVNSIRQLIGSKSNNPNSSGPTIRTPSKIGKSKTRTGNSQLSAYLTSMPKLPSNISPDSSISEWSIESSSSAFTVNQWSESDNVKARLDTSSPRREKSENGDLHSAYIKNLPECKFSQGYENQVTESQSQPVEKALPDDATSSCSLPARPSGLRKPSPKIGFFDGVKGASRTPKGGVQSLLNLSTASKAAYTISSPKGSFNNTKAQKLQQPIKTVTGSGNINNAQNAALRVKPVSHLLQEPLNAATRVSSAFRSIKGAPVRSPKLQNSFSPKSGGDGLVKTGEATPEGLNRSECGKAEASADVVENLLASDIMANPKDGSSDTCVPIQGHSEVIGGTPIQSAIKCSDNDRDSDLSCITESPVHGQKNDNAHFSPMPSSENNTNLRIPFAVKNSLSDMEELEKLTALPLTENIRMEKS</sequence>
<name>A0AAN8ZQC2_9MAGN</name>
<feature type="compositionally biased region" description="Basic and acidic residues" evidence="1">
    <location>
        <begin position="466"/>
        <end position="486"/>
    </location>
</feature>
<evidence type="ECO:0000256" key="1">
    <source>
        <dbReference type="SAM" id="MobiDB-lite"/>
    </source>
</evidence>
<evidence type="ECO:0000313" key="2">
    <source>
        <dbReference type="EMBL" id="KAK6942858.1"/>
    </source>
</evidence>
<feature type="region of interest" description="Disordered" evidence="1">
    <location>
        <begin position="167"/>
        <end position="489"/>
    </location>
</feature>